<keyword evidence="5" id="KW-0479">Metal-binding</keyword>
<comment type="cofactor">
    <cofactor evidence="1">
        <name>Mn(2+)</name>
        <dbReference type="ChEBI" id="CHEBI:29035"/>
    </cofactor>
</comment>
<dbReference type="InterPro" id="IPR015655">
    <property type="entry name" value="PP2C"/>
</dbReference>
<sequence>MGQSRSRSLPVTSKLSVRQENDRIKYAVSSMQGWRPYMEDAHAAILDLHDSKSTSFFAVYDGHAGANVALYCASQFHIELMHHEDYHNNLAHAVERTFFRIDEQLQQLDGWREAFKPPLVKAFNLLNCLKPPACDKGTPDTEGSTACVVLIRGNQIIVGNVGNSRCVLSRDGQAIDLSTDHKPTLAAERERIVKAGGKISRSKLPKMLLGVIVGTRLGVHRVNGILAVSRSIGSFQLKRNKDLTPEEQMVTCSPDIMTVDITDDTEFLVIASDGLWDYVSSQGAVDFVHKQLNSGIRDLRFICELLIDICMRTQDNMTMILVQFKHAPRVPPPASDVHVVPPPAGNVPVVDPAFIPSSSTNPIPAISAGGAGAKARADTCVTEITEVKEEEDKGSSGGATEEESLLPLS</sequence>
<feature type="compositionally biased region" description="Acidic residues" evidence="13">
    <location>
        <begin position="400"/>
        <end position="409"/>
    </location>
</feature>
<dbReference type="Proteomes" id="UP000008810">
    <property type="component" value="Chromosome 3"/>
</dbReference>
<dbReference type="EnsemblPlants" id="PNT69032">
    <property type="protein sequence ID" value="PNT69032"/>
    <property type="gene ID" value="BRADI_3g48281v3"/>
</dbReference>
<dbReference type="PANTHER" id="PTHR13832">
    <property type="entry name" value="PROTEIN PHOSPHATASE 2C"/>
    <property type="match status" value="1"/>
</dbReference>
<organism evidence="15">
    <name type="scientific">Brachypodium distachyon</name>
    <name type="common">Purple false brome</name>
    <name type="synonym">Trachynia distachya</name>
    <dbReference type="NCBI Taxonomy" id="15368"/>
    <lineage>
        <taxon>Eukaryota</taxon>
        <taxon>Viridiplantae</taxon>
        <taxon>Streptophyta</taxon>
        <taxon>Embryophyta</taxon>
        <taxon>Tracheophyta</taxon>
        <taxon>Spermatophyta</taxon>
        <taxon>Magnoliopsida</taxon>
        <taxon>Liliopsida</taxon>
        <taxon>Poales</taxon>
        <taxon>Poaceae</taxon>
        <taxon>BOP clade</taxon>
        <taxon>Pooideae</taxon>
        <taxon>Stipodae</taxon>
        <taxon>Brachypodieae</taxon>
        <taxon>Brachypodium</taxon>
    </lineage>
</organism>
<reference evidence="16" key="3">
    <citation type="submission" date="2018-08" db="UniProtKB">
        <authorList>
            <consortium name="EnsemblPlants"/>
        </authorList>
    </citation>
    <scope>IDENTIFICATION</scope>
    <source>
        <strain evidence="16">cv. Bd21</strain>
    </source>
</reference>
<evidence type="ECO:0000256" key="8">
    <source>
        <dbReference type="ARBA" id="ARBA00022912"/>
    </source>
</evidence>
<evidence type="ECO:0000256" key="10">
    <source>
        <dbReference type="ARBA" id="ARBA00047761"/>
    </source>
</evidence>
<comment type="similarity">
    <text evidence="3 12">Belongs to the PP2C family.</text>
</comment>
<evidence type="ECO:0000256" key="3">
    <source>
        <dbReference type="ARBA" id="ARBA00006702"/>
    </source>
</evidence>
<dbReference type="ExpressionAtlas" id="A0A2K2D418">
    <property type="expression patterns" value="differential"/>
</dbReference>
<evidence type="ECO:0000256" key="5">
    <source>
        <dbReference type="ARBA" id="ARBA00022723"/>
    </source>
</evidence>
<keyword evidence="8 12" id="KW-0904">Protein phosphatase</keyword>
<dbReference type="InterPro" id="IPR036457">
    <property type="entry name" value="PPM-type-like_dom_sf"/>
</dbReference>
<dbReference type="InterPro" id="IPR000222">
    <property type="entry name" value="PP2C_BS"/>
</dbReference>
<evidence type="ECO:0000313" key="16">
    <source>
        <dbReference type="EnsemblPlants" id="PNT69030"/>
    </source>
</evidence>
<evidence type="ECO:0000256" key="11">
    <source>
        <dbReference type="ARBA" id="ARBA00048336"/>
    </source>
</evidence>
<feature type="region of interest" description="Disordered" evidence="13">
    <location>
        <begin position="386"/>
        <end position="409"/>
    </location>
</feature>
<evidence type="ECO:0000256" key="4">
    <source>
        <dbReference type="ARBA" id="ARBA00013081"/>
    </source>
</evidence>
<dbReference type="EMBL" id="CM000882">
    <property type="protein sequence ID" value="PNT69030.1"/>
    <property type="molecule type" value="Genomic_DNA"/>
</dbReference>
<reference evidence="15 16" key="1">
    <citation type="journal article" date="2010" name="Nature">
        <title>Genome sequencing and analysis of the model grass Brachypodium distachyon.</title>
        <authorList>
            <consortium name="International Brachypodium Initiative"/>
        </authorList>
    </citation>
    <scope>NUCLEOTIDE SEQUENCE [LARGE SCALE GENOMIC DNA]</scope>
    <source>
        <strain evidence="15">Bd21</strain>
        <strain evidence="16">cv. Bd21</strain>
    </source>
</reference>
<name>A0A2K2D418_BRADI</name>
<dbReference type="GeneID" id="100832055"/>
<feature type="domain" description="PPM-type phosphatase" evidence="14">
    <location>
        <begin position="25"/>
        <end position="324"/>
    </location>
</feature>
<dbReference type="Gramene" id="PNT69032">
    <property type="protein sequence ID" value="PNT69032"/>
    <property type="gene ID" value="BRADI_3g48281v3"/>
</dbReference>
<evidence type="ECO:0000313" key="15">
    <source>
        <dbReference type="EMBL" id="PNT69032.1"/>
    </source>
</evidence>
<protein>
    <recommendedName>
        <fullName evidence="4">protein-serine/threonine phosphatase</fullName>
        <ecNumber evidence="4">3.1.3.16</ecNumber>
    </recommendedName>
</protein>
<evidence type="ECO:0000259" key="14">
    <source>
        <dbReference type="PROSITE" id="PS51746"/>
    </source>
</evidence>
<comment type="catalytic activity">
    <reaction evidence="10">
        <text>O-phospho-L-seryl-[protein] + H2O = L-seryl-[protein] + phosphate</text>
        <dbReference type="Rhea" id="RHEA:20629"/>
        <dbReference type="Rhea" id="RHEA-COMP:9863"/>
        <dbReference type="Rhea" id="RHEA-COMP:11604"/>
        <dbReference type="ChEBI" id="CHEBI:15377"/>
        <dbReference type="ChEBI" id="CHEBI:29999"/>
        <dbReference type="ChEBI" id="CHEBI:43474"/>
        <dbReference type="ChEBI" id="CHEBI:83421"/>
        <dbReference type="EC" id="3.1.3.16"/>
    </reaction>
</comment>
<keyword evidence="17" id="KW-1185">Reference proteome</keyword>
<dbReference type="CDD" id="cd00143">
    <property type="entry name" value="PP2Cc"/>
    <property type="match status" value="1"/>
</dbReference>
<dbReference type="EC" id="3.1.3.16" evidence="4"/>
<evidence type="ECO:0000256" key="2">
    <source>
        <dbReference type="ARBA" id="ARBA00001946"/>
    </source>
</evidence>
<keyword evidence="9" id="KW-0464">Manganese</keyword>
<dbReference type="PROSITE" id="PS01032">
    <property type="entry name" value="PPM_1"/>
    <property type="match status" value="1"/>
</dbReference>
<dbReference type="PROSITE" id="PS51746">
    <property type="entry name" value="PPM_2"/>
    <property type="match status" value="1"/>
</dbReference>
<dbReference type="Gene3D" id="3.60.40.10">
    <property type="entry name" value="PPM-type phosphatase domain"/>
    <property type="match status" value="1"/>
</dbReference>
<keyword evidence="7" id="KW-0460">Magnesium</keyword>
<dbReference type="PANTHER" id="PTHR13832:SF285">
    <property type="entry name" value="PROTEIN PHOSPHATASE 2C 22-RELATED"/>
    <property type="match status" value="1"/>
</dbReference>
<evidence type="ECO:0000256" key="7">
    <source>
        <dbReference type="ARBA" id="ARBA00022842"/>
    </source>
</evidence>
<dbReference type="GO" id="GO:0004722">
    <property type="term" value="F:protein serine/threonine phosphatase activity"/>
    <property type="evidence" value="ECO:0000318"/>
    <property type="project" value="GO_Central"/>
</dbReference>
<evidence type="ECO:0000256" key="13">
    <source>
        <dbReference type="SAM" id="MobiDB-lite"/>
    </source>
</evidence>
<evidence type="ECO:0000256" key="9">
    <source>
        <dbReference type="ARBA" id="ARBA00023211"/>
    </source>
</evidence>
<accession>A0A2K2D418</accession>
<dbReference type="Gramene" id="PNT69030">
    <property type="protein sequence ID" value="PNT69030"/>
    <property type="gene ID" value="BRADI_3g48281v3"/>
</dbReference>
<dbReference type="InterPro" id="IPR001932">
    <property type="entry name" value="PPM-type_phosphatase-like_dom"/>
</dbReference>
<dbReference type="SMART" id="SM00332">
    <property type="entry name" value="PP2Cc"/>
    <property type="match status" value="1"/>
</dbReference>
<comment type="catalytic activity">
    <reaction evidence="11">
        <text>O-phospho-L-threonyl-[protein] + H2O = L-threonyl-[protein] + phosphate</text>
        <dbReference type="Rhea" id="RHEA:47004"/>
        <dbReference type="Rhea" id="RHEA-COMP:11060"/>
        <dbReference type="Rhea" id="RHEA-COMP:11605"/>
        <dbReference type="ChEBI" id="CHEBI:15377"/>
        <dbReference type="ChEBI" id="CHEBI:30013"/>
        <dbReference type="ChEBI" id="CHEBI:43474"/>
        <dbReference type="ChEBI" id="CHEBI:61977"/>
        <dbReference type="EC" id="3.1.3.16"/>
    </reaction>
</comment>
<evidence type="ECO:0000256" key="1">
    <source>
        <dbReference type="ARBA" id="ARBA00001936"/>
    </source>
</evidence>
<dbReference type="SUPFAM" id="SSF81606">
    <property type="entry name" value="PP2C-like"/>
    <property type="match status" value="1"/>
</dbReference>
<dbReference type="RefSeq" id="XP_024316289.1">
    <property type="nucleotide sequence ID" value="XM_024460521.1"/>
</dbReference>
<dbReference type="EMBL" id="CM000882">
    <property type="protein sequence ID" value="PNT69032.1"/>
    <property type="molecule type" value="Genomic_DNA"/>
</dbReference>
<gene>
    <name evidence="16" type="primary">LOC100832055</name>
    <name evidence="15" type="ORF">BRADI_3g48281v3</name>
</gene>
<keyword evidence="6 12" id="KW-0378">Hydrolase</keyword>
<evidence type="ECO:0000256" key="12">
    <source>
        <dbReference type="RuleBase" id="RU003465"/>
    </source>
</evidence>
<evidence type="ECO:0000256" key="6">
    <source>
        <dbReference type="ARBA" id="ARBA00022801"/>
    </source>
</evidence>
<dbReference type="OrthoDB" id="10264738at2759"/>
<dbReference type="GO" id="GO:0046872">
    <property type="term" value="F:metal ion binding"/>
    <property type="evidence" value="ECO:0007669"/>
    <property type="project" value="UniProtKB-KW"/>
</dbReference>
<proteinExistence type="inferred from homology"/>
<dbReference type="Pfam" id="PF00481">
    <property type="entry name" value="PP2C"/>
    <property type="match status" value="1"/>
</dbReference>
<comment type="cofactor">
    <cofactor evidence="2">
        <name>Mg(2+)</name>
        <dbReference type="ChEBI" id="CHEBI:18420"/>
    </cofactor>
</comment>
<dbReference type="EnsemblPlants" id="PNT69030">
    <property type="protein sequence ID" value="PNT69030"/>
    <property type="gene ID" value="BRADI_3g48281v3"/>
</dbReference>
<dbReference type="GO" id="GO:0007165">
    <property type="term" value="P:signal transduction"/>
    <property type="evidence" value="ECO:0000318"/>
    <property type="project" value="GO_Central"/>
</dbReference>
<reference evidence="15" key="2">
    <citation type="submission" date="2017-06" db="EMBL/GenBank/DDBJ databases">
        <title>WGS assembly of Brachypodium distachyon.</title>
        <authorList>
            <consortium name="The International Brachypodium Initiative"/>
            <person name="Lucas S."/>
            <person name="Harmon-Smith M."/>
            <person name="Lail K."/>
            <person name="Tice H."/>
            <person name="Grimwood J."/>
            <person name="Bruce D."/>
            <person name="Barry K."/>
            <person name="Shu S."/>
            <person name="Lindquist E."/>
            <person name="Wang M."/>
            <person name="Pitluck S."/>
            <person name="Vogel J.P."/>
            <person name="Garvin D.F."/>
            <person name="Mockler T.C."/>
            <person name="Schmutz J."/>
            <person name="Rokhsar D."/>
            <person name="Bevan M.W."/>
        </authorList>
    </citation>
    <scope>NUCLEOTIDE SEQUENCE</scope>
    <source>
        <strain evidence="15">Bd21</strain>
    </source>
</reference>
<dbReference type="AlphaFoldDB" id="A0A2K2D418"/>
<evidence type="ECO:0000313" key="17">
    <source>
        <dbReference type="Proteomes" id="UP000008810"/>
    </source>
</evidence>